<evidence type="ECO:0000313" key="5">
    <source>
        <dbReference type="Proteomes" id="UP001390339"/>
    </source>
</evidence>
<comment type="pathway">
    <text evidence="1">Mycotoxin biosynthesis.</text>
</comment>
<protein>
    <submittedName>
        <fullName evidence="4">Uncharacterized protein</fullName>
    </submittedName>
</protein>
<dbReference type="Proteomes" id="UP001390339">
    <property type="component" value="Unassembled WGS sequence"/>
</dbReference>
<name>A0ABR2HPL5_9PEZI</name>
<organism evidence="4 5">
    <name type="scientific">Apiospora arundinis</name>
    <dbReference type="NCBI Taxonomy" id="335852"/>
    <lineage>
        <taxon>Eukaryota</taxon>
        <taxon>Fungi</taxon>
        <taxon>Dikarya</taxon>
        <taxon>Ascomycota</taxon>
        <taxon>Pezizomycotina</taxon>
        <taxon>Sordariomycetes</taxon>
        <taxon>Xylariomycetidae</taxon>
        <taxon>Amphisphaeriales</taxon>
        <taxon>Apiosporaceae</taxon>
        <taxon>Apiospora</taxon>
    </lineage>
</organism>
<evidence type="ECO:0000313" key="4">
    <source>
        <dbReference type="EMBL" id="KAK8851047.1"/>
    </source>
</evidence>
<evidence type="ECO:0000256" key="3">
    <source>
        <dbReference type="SAM" id="Phobius"/>
    </source>
</evidence>
<evidence type="ECO:0000256" key="2">
    <source>
        <dbReference type="ARBA" id="ARBA00035112"/>
    </source>
</evidence>
<proteinExistence type="inferred from homology"/>
<accession>A0ABR2HPL5</accession>
<gene>
    <name evidence="4" type="ORF">PGQ11_013526</name>
</gene>
<sequence length="229" mass="26316">MAQRARYSEDGLLLGGVGSPQTMSADTQALISEEHTLRFYNRSRRPGRVCCRSFWAVVMPWIVAFTSMGTAAYLYRQLQTQNSRDSVELPYNPAMHLVRYENREFTLGLGDNLTKYEAEPSPSLDADWNDLFSMGIVAISREEASQLHEKTQPLPHDPRNRYVVSFSVFHDLHCLNGLRKRLFPEYYTQFDLANRTKNDVKHIMHCIDALRQSTLCHADLSIIPFQGQL</sequence>
<keyword evidence="3" id="KW-0812">Transmembrane</keyword>
<keyword evidence="5" id="KW-1185">Reference proteome</keyword>
<reference evidence="4 5" key="1">
    <citation type="journal article" date="2024" name="IMA Fungus">
        <title>Apiospora arundinis, a panoply of carbohydrate-active enzymes and secondary metabolites.</title>
        <authorList>
            <person name="Sorensen T."/>
            <person name="Petersen C."/>
            <person name="Muurmann A.T."/>
            <person name="Christiansen J.V."/>
            <person name="Brundto M.L."/>
            <person name="Overgaard C.K."/>
            <person name="Boysen A.T."/>
            <person name="Wollenberg R.D."/>
            <person name="Larsen T.O."/>
            <person name="Sorensen J.L."/>
            <person name="Nielsen K.L."/>
            <person name="Sondergaard T.E."/>
        </authorList>
    </citation>
    <scope>NUCLEOTIDE SEQUENCE [LARGE SCALE GENOMIC DNA]</scope>
    <source>
        <strain evidence="4 5">AAU 773</strain>
    </source>
</reference>
<keyword evidence="3" id="KW-1133">Transmembrane helix</keyword>
<comment type="similarity">
    <text evidence="2">Belongs to the ustYa family.</text>
</comment>
<comment type="caution">
    <text evidence="4">The sequence shown here is derived from an EMBL/GenBank/DDBJ whole genome shotgun (WGS) entry which is preliminary data.</text>
</comment>
<dbReference type="Pfam" id="PF11807">
    <property type="entry name" value="UstYa"/>
    <property type="match status" value="1"/>
</dbReference>
<keyword evidence="3" id="KW-0472">Membrane</keyword>
<dbReference type="InterPro" id="IPR021765">
    <property type="entry name" value="UstYa-like"/>
</dbReference>
<dbReference type="EMBL" id="JAPCWZ010000009">
    <property type="protein sequence ID" value="KAK8851047.1"/>
    <property type="molecule type" value="Genomic_DNA"/>
</dbReference>
<dbReference type="PANTHER" id="PTHR33365:SF4">
    <property type="entry name" value="CYCLOCHLOROTINE BIOSYNTHESIS PROTEIN O"/>
    <property type="match status" value="1"/>
</dbReference>
<feature type="transmembrane region" description="Helical" evidence="3">
    <location>
        <begin position="54"/>
        <end position="75"/>
    </location>
</feature>
<dbReference type="PANTHER" id="PTHR33365">
    <property type="entry name" value="YALI0B05434P"/>
    <property type="match status" value="1"/>
</dbReference>
<evidence type="ECO:0000256" key="1">
    <source>
        <dbReference type="ARBA" id="ARBA00004685"/>
    </source>
</evidence>